<evidence type="ECO:0000313" key="3">
    <source>
        <dbReference type="EMBL" id="KAL3728128.1"/>
    </source>
</evidence>
<proteinExistence type="predicted"/>
<evidence type="ECO:0000256" key="2">
    <source>
        <dbReference type="SAM" id="SignalP"/>
    </source>
</evidence>
<keyword evidence="1" id="KW-0472">Membrane</keyword>
<accession>A0ABD3JL40</accession>
<evidence type="ECO:0000313" key="4">
    <source>
        <dbReference type="Proteomes" id="UP001634007"/>
    </source>
</evidence>
<dbReference type="PANTHER" id="PTHR33881">
    <property type="entry name" value="NEUROGENIC LOCUS NOTCH-LIKE PROTEIN"/>
    <property type="match status" value="1"/>
</dbReference>
<gene>
    <name evidence="3" type="ORF">ACJRO7_032821</name>
</gene>
<feature type="chain" id="PRO_5044748369" evidence="2">
    <location>
        <begin position="23"/>
        <end position="203"/>
    </location>
</feature>
<dbReference type="AlphaFoldDB" id="A0ABD3JL40"/>
<keyword evidence="1" id="KW-0812">Transmembrane</keyword>
<evidence type="ECO:0000256" key="1">
    <source>
        <dbReference type="SAM" id="Phobius"/>
    </source>
</evidence>
<comment type="caution">
    <text evidence="3">The sequence shown here is derived from an EMBL/GenBank/DDBJ whole genome shotgun (WGS) entry which is preliminary data.</text>
</comment>
<dbReference type="Proteomes" id="UP001634007">
    <property type="component" value="Unassembled WGS sequence"/>
</dbReference>
<name>A0ABD3JL40_EUCGL</name>
<dbReference type="EMBL" id="JBJKBG010000008">
    <property type="protein sequence ID" value="KAL3728128.1"/>
    <property type="molecule type" value="Genomic_DNA"/>
</dbReference>
<organism evidence="3 4">
    <name type="scientific">Eucalyptus globulus</name>
    <name type="common">Tasmanian blue gum</name>
    <dbReference type="NCBI Taxonomy" id="34317"/>
    <lineage>
        <taxon>Eukaryota</taxon>
        <taxon>Viridiplantae</taxon>
        <taxon>Streptophyta</taxon>
        <taxon>Embryophyta</taxon>
        <taxon>Tracheophyta</taxon>
        <taxon>Spermatophyta</taxon>
        <taxon>Magnoliopsida</taxon>
        <taxon>eudicotyledons</taxon>
        <taxon>Gunneridae</taxon>
        <taxon>Pentapetalae</taxon>
        <taxon>rosids</taxon>
        <taxon>malvids</taxon>
        <taxon>Myrtales</taxon>
        <taxon>Myrtaceae</taxon>
        <taxon>Myrtoideae</taxon>
        <taxon>Eucalypteae</taxon>
        <taxon>Eucalyptus</taxon>
    </lineage>
</organism>
<keyword evidence="1" id="KW-1133">Transmembrane helix</keyword>
<keyword evidence="2" id="KW-0732">Signal</keyword>
<sequence>MATSRLTVFLAVLVLLPIAALGFPWTPFNEKVCDEVECGKGTCVTNSSYPFTYICECEAGWRRTRLDNEDDLKFLPCVIPNCSLQYSCMPAPPPIPPVPFNWSFLDPCYWTYCGGGTCSKSTSYDHICQCSPGYSNLMNVSVFPCFNDCAIGADCAKLGIKVATSTSTTASSLGSGSHAYAVLPGKIVWMAILTTSIALVLKK</sequence>
<keyword evidence="4" id="KW-1185">Reference proteome</keyword>
<protein>
    <submittedName>
        <fullName evidence="3">Uncharacterized protein</fullName>
    </submittedName>
</protein>
<reference evidence="3 4" key="1">
    <citation type="submission" date="2024-11" db="EMBL/GenBank/DDBJ databases">
        <title>Chromosome-level genome assembly of Eucalyptus globulus Labill. provides insights into its genome evolution.</title>
        <authorList>
            <person name="Li X."/>
        </authorList>
    </citation>
    <scope>NUCLEOTIDE SEQUENCE [LARGE SCALE GENOMIC DNA]</scope>
    <source>
        <strain evidence="3">CL2024</strain>
        <tissue evidence="3">Fresh tender leaves</tissue>
    </source>
</reference>
<feature type="transmembrane region" description="Helical" evidence="1">
    <location>
        <begin position="179"/>
        <end position="201"/>
    </location>
</feature>
<dbReference type="PANTHER" id="PTHR33881:SF10">
    <property type="entry name" value="SLIT HOMOLOG 2 PROTEIN-LIKE"/>
    <property type="match status" value="1"/>
</dbReference>
<feature type="signal peptide" evidence="2">
    <location>
        <begin position="1"/>
        <end position="22"/>
    </location>
</feature>